<dbReference type="InterPro" id="IPR037278">
    <property type="entry name" value="ARFGAP/RecO"/>
</dbReference>
<name>A0A1J1HEM8_PLARL</name>
<dbReference type="OrthoDB" id="347712at2759"/>
<dbReference type="AlphaFoldDB" id="A0A1J1HEM8"/>
<evidence type="ECO:0000256" key="1">
    <source>
        <dbReference type="SAM" id="MobiDB-lite"/>
    </source>
</evidence>
<dbReference type="Proteomes" id="UP000220158">
    <property type="component" value="Chromosome 14"/>
</dbReference>
<reference evidence="2 3" key="1">
    <citation type="submission" date="2015-04" db="EMBL/GenBank/DDBJ databases">
        <authorList>
            <consortium name="Pathogen Informatics"/>
        </authorList>
    </citation>
    <scope>NUCLEOTIDE SEQUENCE [LARGE SCALE GENOMIC DNA]</scope>
    <source>
        <strain evidence="2 3">SGS1</strain>
    </source>
</reference>
<dbReference type="GeneID" id="39738677"/>
<dbReference type="EMBL" id="LN835309">
    <property type="protein sequence ID" value="CRH02514.1"/>
    <property type="molecule type" value="Genomic_DNA"/>
</dbReference>
<dbReference type="RefSeq" id="XP_028535034.1">
    <property type="nucleotide sequence ID" value="XM_028679307.1"/>
</dbReference>
<dbReference type="VEuPathDB" id="PlasmoDB:PRELSG_1424500"/>
<accession>A0A1J1HEM8</accession>
<dbReference type="KEGG" id="prel:PRELSG_1424500"/>
<dbReference type="SUPFAM" id="SSF57863">
    <property type="entry name" value="ArfGap/RecO-like zinc finger"/>
    <property type="match status" value="1"/>
</dbReference>
<protein>
    <recommendedName>
        <fullName evidence="4">Zinc finger protein</fullName>
    </recommendedName>
</protein>
<gene>
    <name evidence="2" type="ORF">PRELSG_1424500</name>
</gene>
<feature type="compositionally biased region" description="Basic residues" evidence="1">
    <location>
        <begin position="135"/>
        <end position="144"/>
    </location>
</feature>
<feature type="region of interest" description="Disordered" evidence="1">
    <location>
        <begin position="83"/>
        <end position="170"/>
    </location>
</feature>
<sequence>MSSATQLGISEREYEEALAVEKLFFLSSRERCHYCNNGKPTFVDTYNYEFLCDKCSYRSKHKKKIGEDSISYYDVQKLEKKFGISGNKHHNKHHRKSSYNHEKRSRSKSKSRRSSKKHADVTSDSSVSEYEKMKKEKKKKKKKEKEKEKHKEKSKKKKKNEETDDDFDDFSFNDYDNSTPGMIGIMNSNNINNSDYKKNIDNFNDFDTIHSNNKKMNQASFNDFNKGNNMNQIQFDNFPKNNLNTKFISTQNSHQINSNPLCVDDFNAIHFNKLNFPNHFSMKLNEENELNKMKYNKINMQSYGPFDNNINRQNTMDNINCFNNSNFPNDYNTMNNLYLLNKRNLLNNQYAASNSNSLYNQYLLKNPYAFNNQNKMNSINNFDNNMGNKNLIFPNSKKCPFLLNSNLNKANNSTLASNNMNFLSYCKQNNTNELKKIHDIYNSDFSPVIVSDKNPFSLQNLIYNGNIKNSYNAFNSIPNNFNNNLNINRNLYKPMSYPVFESDRRF</sequence>
<proteinExistence type="predicted"/>
<dbReference type="OMA" id="DDDFCLN"/>
<feature type="compositionally biased region" description="Basic residues" evidence="1">
    <location>
        <begin position="87"/>
        <end position="116"/>
    </location>
</feature>
<evidence type="ECO:0000313" key="2">
    <source>
        <dbReference type="EMBL" id="CRH02514.1"/>
    </source>
</evidence>
<organism evidence="2 3">
    <name type="scientific">Plasmodium relictum</name>
    <dbReference type="NCBI Taxonomy" id="85471"/>
    <lineage>
        <taxon>Eukaryota</taxon>
        <taxon>Sar</taxon>
        <taxon>Alveolata</taxon>
        <taxon>Apicomplexa</taxon>
        <taxon>Aconoidasida</taxon>
        <taxon>Haemosporida</taxon>
        <taxon>Plasmodiidae</taxon>
        <taxon>Plasmodium</taxon>
        <taxon>Plasmodium (Haemamoeba)</taxon>
    </lineage>
</organism>
<evidence type="ECO:0008006" key="4">
    <source>
        <dbReference type="Google" id="ProtNLM"/>
    </source>
</evidence>
<keyword evidence="3" id="KW-1185">Reference proteome</keyword>
<evidence type="ECO:0000313" key="3">
    <source>
        <dbReference type="Proteomes" id="UP000220158"/>
    </source>
</evidence>